<dbReference type="GO" id="GO:0008237">
    <property type="term" value="F:metallopeptidase activity"/>
    <property type="evidence" value="ECO:0007669"/>
    <property type="project" value="UniProtKB-KW"/>
</dbReference>
<reference evidence="1" key="1">
    <citation type="submission" date="2020-01" db="EMBL/GenBank/DDBJ databases">
        <title>Genome sequence of Kobresia littledalei, the first chromosome-level genome in the family Cyperaceae.</title>
        <authorList>
            <person name="Qu G."/>
        </authorList>
    </citation>
    <scope>NUCLEOTIDE SEQUENCE</scope>
    <source>
        <strain evidence="1">C.B.Clarke</strain>
        <tissue evidence="1">Leaf</tissue>
    </source>
</reference>
<keyword evidence="1" id="KW-0645">Protease</keyword>
<dbReference type="Proteomes" id="UP000623129">
    <property type="component" value="Unassembled WGS sequence"/>
</dbReference>
<name>A0A833QP37_9POAL</name>
<dbReference type="EMBL" id="SWLB01000025">
    <property type="protein sequence ID" value="KAF3322444.1"/>
    <property type="molecule type" value="Genomic_DNA"/>
</dbReference>
<dbReference type="AlphaFoldDB" id="A0A833QP37"/>
<organism evidence="1 2">
    <name type="scientific">Carex littledalei</name>
    <dbReference type="NCBI Taxonomy" id="544730"/>
    <lineage>
        <taxon>Eukaryota</taxon>
        <taxon>Viridiplantae</taxon>
        <taxon>Streptophyta</taxon>
        <taxon>Embryophyta</taxon>
        <taxon>Tracheophyta</taxon>
        <taxon>Spermatophyta</taxon>
        <taxon>Magnoliopsida</taxon>
        <taxon>Liliopsida</taxon>
        <taxon>Poales</taxon>
        <taxon>Cyperaceae</taxon>
        <taxon>Cyperoideae</taxon>
        <taxon>Cariceae</taxon>
        <taxon>Carex</taxon>
        <taxon>Carex subgen. Euthyceras</taxon>
    </lineage>
</organism>
<evidence type="ECO:0000313" key="2">
    <source>
        <dbReference type="Proteomes" id="UP000623129"/>
    </source>
</evidence>
<keyword evidence="1" id="KW-0482">Metalloprotease</keyword>
<keyword evidence="2" id="KW-1185">Reference proteome</keyword>
<dbReference type="OrthoDB" id="1708585at2759"/>
<keyword evidence="1" id="KW-0378">Hydrolase</keyword>
<accession>A0A833QP37</accession>
<sequence>MQGHLVDMVQTEVKGLLQSALEVALSVIKANPTVLEGLGAYLEGRKIMAKSLLRLECV</sequence>
<evidence type="ECO:0000313" key="1">
    <source>
        <dbReference type="EMBL" id="KAF3322444.1"/>
    </source>
</evidence>
<proteinExistence type="predicted"/>
<gene>
    <name evidence="1" type="ORF">FCM35_KLT13585</name>
</gene>
<dbReference type="GO" id="GO:0006508">
    <property type="term" value="P:proteolysis"/>
    <property type="evidence" value="ECO:0007669"/>
    <property type="project" value="UniProtKB-KW"/>
</dbReference>
<comment type="caution">
    <text evidence="1">The sequence shown here is derived from an EMBL/GenBank/DDBJ whole genome shotgun (WGS) entry which is preliminary data.</text>
</comment>
<protein>
    <submittedName>
        <fullName evidence="1">ATP-dependent zinc metalloprotease FTSH 7</fullName>
    </submittedName>
</protein>